<name>A0A2T5GG30_9RHOB</name>
<keyword evidence="2" id="KW-1185">Reference proteome</keyword>
<dbReference type="Proteomes" id="UP000244077">
    <property type="component" value="Unassembled WGS sequence"/>
</dbReference>
<organism evidence="1 2">
    <name type="scientific">Celeribacter persicus</name>
    <dbReference type="NCBI Taxonomy" id="1651082"/>
    <lineage>
        <taxon>Bacteria</taxon>
        <taxon>Pseudomonadati</taxon>
        <taxon>Pseudomonadota</taxon>
        <taxon>Alphaproteobacteria</taxon>
        <taxon>Rhodobacterales</taxon>
        <taxon>Roseobacteraceae</taxon>
        <taxon>Celeribacter</taxon>
    </lineage>
</organism>
<protein>
    <submittedName>
        <fullName evidence="1">Uncharacterized protein</fullName>
    </submittedName>
</protein>
<proteinExistence type="predicted"/>
<dbReference type="EMBL" id="QAOH01000089">
    <property type="protein sequence ID" value="PTQ58258.1"/>
    <property type="molecule type" value="Genomic_DNA"/>
</dbReference>
<accession>A0A2T5GG30</accession>
<comment type="caution">
    <text evidence="1">The sequence shown here is derived from an EMBL/GenBank/DDBJ whole genome shotgun (WGS) entry which is preliminary data.</text>
</comment>
<evidence type="ECO:0000313" key="2">
    <source>
        <dbReference type="Proteomes" id="UP000244077"/>
    </source>
</evidence>
<dbReference type="AlphaFoldDB" id="A0A2T5GG30"/>
<sequence>DIVVELIPFQKPLVKTKPLVDGGERYPEQGCY</sequence>
<reference evidence="1 2" key="1">
    <citation type="submission" date="2018-04" db="EMBL/GenBank/DDBJ databases">
        <title>Genomic Encyclopedia of Archaeal and Bacterial Type Strains, Phase II (KMG-II): from individual species to whole genera.</title>
        <authorList>
            <person name="Goeker M."/>
        </authorList>
    </citation>
    <scope>NUCLEOTIDE SEQUENCE [LARGE SCALE GENOMIC DNA]</scope>
    <source>
        <strain evidence="1 2">DSM 100434</strain>
    </source>
</reference>
<evidence type="ECO:0000313" key="1">
    <source>
        <dbReference type="EMBL" id="PTQ58258.1"/>
    </source>
</evidence>
<gene>
    <name evidence="1" type="ORF">C8N42_1892</name>
</gene>
<feature type="non-terminal residue" evidence="1">
    <location>
        <position position="1"/>
    </location>
</feature>